<comment type="caution">
    <text evidence="2">The sequence shown here is derived from an EMBL/GenBank/DDBJ whole genome shotgun (WGS) entry which is preliminary data.</text>
</comment>
<feature type="region of interest" description="Disordered" evidence="1">
    <location>
        <begin position="261"/>
        <end position="345"/>
    </location>
</feature>
<accession>A0A834WU11</accession>
<feature type="compositionally biased region" description="Polar residues" evidence="1">
    <location>
        <begin position="171"/>
        <end position="181"/>
    </location>
</feature>
<protein>
    <submittedName>
        <fullName evidence="2">Retrovirus-related Pol polyprotein from transposon TNT 1-94</fullName>
    </submittedName>
</protein>
<evidence type="ECO:0000256" key="1">
    <source>
        <dbReference type="SAM" id="MobiDB-lite"/>
    </source>
</evidence>
<dbReference type="AlphaFoldDB" id="A0A834WU11"/>
<dbReference type="EMBL" id="JAAIUW010000005">
    <property type="protein sequence ID" value="KAF7832279.1"/>
    <property type="molecule type" value="Genomic_DNA"/>
</dbReference>
<sequence length="345" mass="37757">MSSAKDIIGFTAENTSPMTCDVTAPPSNNVESTAESTLFSDDQLELLQKLFGQPSTQVATTPSTGHIAQSGTFSSTMTTLRTPNDSWIVHSRASYQLLSSVLPHDLASGKMIGSAEEYNGLYLLGSSTFLAFNKKVSGIGSVNLSDNLTLQNVLRVPTLSCNLLSVNRIETQPSESTSQNSTHDERFGKVYTRRHETNTTPMRQTEAEIPRPSSTNSKDFDDNMNLTIALRKGTSSQKDQAILEYSPFPELPVLCPQIIDPALQPQQPSDPPQISPDPDLNLQTNQTLDPIRPLQVYSRRKAPPPTSEPVQSSPSEPQEVEVIDSSSPHIHDYDVPIALRKGYES</sequence>
<evidence type="ECO:0000313" key="2">
    <source>
        <dbReference type="EMBL" id="KAF7832279.1"/>
    </source>
</evidence>
<feature type="compositionally biased region" description="Low complexity" evidence="1">
    <location>
        <begin position="308"/>
        <end position="317"/>
    </location>
</feature>
<feature type="compositionally biased region" description="Basic and acidic residues" evidence="1">
    <location>
        <begin position="182"/>
        <end position="197"/>
    </location>
</feature>
<dbReference type="Proteomes" id="UP000634136">
    <property type="component" value="Unassembled WGS sequence"/>
</dbReference>
<organism evidence="2 3">
    <name type="scientific">Senna tora</name>
    <dbReference type="NCBI Taxonomy" id="362788"/>
    <lineage>
        <taxon>Eukaryota</taxon>
        <taxon>Viridiplantae</taxon>
        <taxon>Streptophyta</taxon>
        <taxon>Embryophyta</taxon>
        <taxon>Tracheophyta</taxon>
        <taxon>Spermatophyta</taxon>
        <taxon>Magnoliopsida</taxon>
        <taxon>eudicotyledons</taxon>
        <taxon>Gunneridae</taxon>
        <taxon>Pentapetalae</taxon>
        <taxon>rosids</taxon>
        <taxon>fabids</taxon>
        <taxon>Fabales</taxon>
        <taxon>Fabaceae</taxon>
        <taxon>Caesalpinioideae</taxon>
        <taxon>Cassia clade</taxon>
        <taxon>Senna</taxon>
    </lineage>
</organism>
<gene>
    <name evidence="2" type="ORF">G2W53_014612</name>
</gene>
<name>A0A834WU11_9FABA</name>
<feature type="region of interest" description="Disordered" evidence="1">
    <location>
        <begin position="171"/>
        <end position="222"/>
    </location>
</feature>
<dbReference type="OrthoDB" id="1932348at2759"/>
<keyword evidence="3" id="KW-1185">Reference proteome</keyword>
<evidence type="ECO:0000313" key="3">
    <source>
        <dbReference type="Proteomes" id="UP000634136"/>
    </source>
</evidence>
<proteinExistence type="predicted"/>
<reference evidence="2" key="1">
    <citation type="submission" date="2020-09" db="EMBL/GenBank/DDBJ databases">
        <title>Genome-Enabled Discovery of Anthraquinone Biosynthesis in Senna tora.</title>
        <authorList>
            <person name="Kang S.-H."/>
            <person name="Pandey R.P."/>
            <person name="Lee C.-M."/>
            <person name="Sim J.-S."/>
            <person name="Jeong J.-T."/>
            <person name="Choi B.-S."/>
            <person name="Jung M."/>
            <person name="Ginzburg D."/>
            <person name="Zhao K."/>
            <person name="Won S.Y."/>
            <person name="Oh T.-J."/>
            <person name="Yu Y."/>
            <person name="Kim N.-H."/>
            <person name="Lee O.R."/>
            <person name="Lee T.-H."/>
            <person name="Bashyal P."/>
            <person name="Kim T.-S."/>
            <person name="Lee W.-H."/>
            <person name="Kawkins C."/>
            <person name="Kim C.-K."/>
            <person name="Kim J.S."/>
            <person name="Ahn B.O."/>
            <person name="Rhee S.Y."/>
            <person name="Sohng J.K."/>
        </authorList>
    </citation>
    <scope>NUCLEOTIDE SEQUENCE</scope>
    <source>
        <tissue evidence="2">Leaf</tissue>
    </source>
</reference>